<dbReference type="AlphaFoldDB" id="A0A9W2YWP7"/>
<dbReference type="RefSeq" id="XP_055867143.1">
    <property type="nucleotide sequence ID" value="XM_056011168.1"/>
</dbReference>
<keyword evidence="1" id="KW-0472">Membrane</keyword>
<keyword evidence="2" id="KW-1185">Reference proteome</keyword>
<gene>
    <name evidence="3" type="primary">LOC129922928</name>
</gene>
<evidence type="ECO:0000313" key="3">
    <source>
        <dbReference type="RefSeq" id="XP_055867143.1"/>
    </source>
</evidence>
<keyword evidence="1" id="KW-0812">Transmembrane</keyword>
<evidence type="ECO:0000313" key="2">
    <source>
        <dbReference type="Proteomes" id="UP001165740"/>
    </source>
</evidence>
<organism evidence="2 3">
    <name type="scientific">Biomphalaria glabrata</name>
    <name type="common">Bloodfluke planorb</name>
    <name type="synonym">Freshwater snail</name>
    <dbReference type="NCBI Taxonomy" id="6526"/>
    <lineage>
        <taxon>Eukaryota</taxon>
        <taxon>Metazoa</taxon>
        <taxon>Spiralia</taxon>
        <taxon>Lophotrochozoa</taxon>
        <taxon>Mollusca</taxon>
        <taxon>Gastropoda</taxon>
        <taxon>Heterobranchia</taxon>
        <taxon>Euthyneura</taxon>
        <taxon>Panpulmonata</taxon>
        <taxon>Hygrophila</taxon>
        <taxon>Lymnaeoidea</taxon>
        <taxon>Planorbidae</taxon>
        <taxon>Biomphalaria</taxon>
    </lineage>
</organism>
<dbReference type="Proteomes" id="UP001165740">
    <property type="component" value="Chromosome 14"/>
</dbReference>
<dbReference type="GeneID" id="129922928"/>
<proteinExistence type="predicted"/>
<feature type="transmembrane region" description="Helical" evidence="1">
    <location>
        <begin position="140"/>
        <end position="165"/>
    </location>
</feature>
<evidence type="ECO:0000256" key="1">
    <source>
        <dbReference type="SAM" id="Phobius"/>
    </source>
</evidence>
<accession>A0A9W2YWP7</accession>
<keyword evidence="1" id="KW-1133">Transmembrane helix</keyword>
<sequence>MSCKDAGSYLCQANNELDFNSVETKEVTLYVKCPLQLLAEENAKNFSLQPGQILSYNFTVYGYPEPDKFTILKSGQVSNNIIVTASLLEPPYTTVHLEMARLKSEDFGSYSLVIFQNGLERLFFNLVIKEENNLETNINIAAAAVGGSIAAFVLLIIFTIAFVVFRKYEITCKKKLTKQSPKETQTYSELSISQQQLDLHNYETPINNTNLHRIESMETNSKYMNVKG</sequence>
<protein>
    <submittedName>
        <fullName evidence="3">Uncharacterized protein LOC129922928</fullName>
    </submittedName>
</protein>
<reference evidence="3" key="1">
    <citation type="submission" date="2025-08" db="UniProtKB">
        <authorList>
            <consortium name="RefSeq"/>
        </authorList>
    </citation>
    <scope>IDENTIFICATION</scope>
</reference>
<name>A0A9W2YWP7_BIOGL</name>
<dbReference type="OrthoDB" id="6207817at2759"/>